<dbReference type="STRING" id="595434.RISK_002143"/>
<dbReference type="PATRIC" id="fig|595434.4.peg.2051"/>
<evidence type="ECO:0000313" key="2">
    <source>
        <dbReference type="Proteomes" id="UP000036367"/>
    </source>
</evidence>
<name>A0A0J1BG60_RHOIS</name>
<organism evidence="1 2">
    <name type="scientific">Rhodopirellula islandica</name>
    <dbReference type="NCBI Taxonomy" id="595434"/>
    <lineage>
        <taxon>Bacteria</taxon>
        <taxon>Pseudomonadati</taxon>
        <taxon>Planctomycetota</taxon>
        <taxon>Planctomycetia</taxon>
        <taxon>Pirellulales</taxon>
        <taxon>Pirellulaceae</taxon>
        <taxon>Rhodopirellula</taxon>
    </lineage>
</organism>
<protein>
    <submittedName>
        <fullName evidence="1">Uncharacterized protein</fullName>
    </submittedName>
</protein>
<accession>A0A0J1BG60</accession>
<dbReference type="Proteomes" id="UP000036367">
    <property type="component" value="Unassembled WGS sequence"/>
</dbReference>
<proteinExistence type="predicted"/>
<gene>
    <name evidence="1" type="ORF">RISK_002143</name>
</gene>
<sequence length="43" mass="4633">MEIGGGVFNLGPMNVAFIGRLAKWQSQITCYGGQSHTGIFSCR</sequence>
<evidence type="ECO:0000313" key="1">
    <source>
        <dbReference type="EMBL" id="KLU05511.1"/>
    </source>
</evidence>
<keyword evidence="2" id="KW-1185">Reference proteome</keyword>
<dbReference type="AlphaFoldDB" id="A0A0J1BG60"/>
<dbReference type="EMBL" id="LECT01000017">
    <property type="protein sequence ID" value="KLU05511.1"/>
    <property type="molecule type" value="Genomic_DNA"/>
</dbReference>
<reference evidence="1" key="1">
    <citation type="submission" date="2015-05" db="EMBL/GenBank/DDBJ databases">
        <title>Permanent draft genome of Rhodopirellula islandicus K833.</title>
        <authorList>
            <person name="Kizina J."/>
            <person name="Richter M."/>
            <person name="Glockner F.O."/>
            <person name="Harder J."/>
        </authorList>
    </citation>
    <scope>NUCLEOTIDE SEQUENCE [LARGE SCALE GENOMIC DNA]</scope>
    <source>
        <strain evidence="1">K833</strain>
    </source>
</reference>
<comment type="caution">
    <text evidence="1">The sequence shown here is derived from an EMBL/GenBank/DDBJ whole genome shotgun (WGS) entry which is preliminary data.</text>
</comment>